<accession>A0ABQ9P8D8</accession>
<protein>
    <submittedName>
        <fullName evidence="2">Uncharacterized protein</fullName>
    </submittedName>
</protein>
<reference evidence="2" key="1">
    <citation type="submission" date="2023-04" db="EMBL/GenBank/DDBJ databases">
        <title>Colletotrichum limetticola genome sequence.</title>
        <authorList>
            <person name="Baroncelli R."/>
        </authorList>
    </citation>
    <scope>NUCLEOTIDE SEQUENCE</scope>
    <source>
        <strain evidence="2">KLA-Anderson</strain>
    </source>
</reference>
<feature type="region of interest" description="Disordered" evidence="1">
    <location>
        <begin position="27"/>
        <end position="56"/>
    </location>
</feature>
<keyword evidence="3" id="KW-1185">Reference proteome</keyword>
<evidence type="ECO:0000313" key="3">
    <source>
        <dbReference type="Proteomes" id="UP001169217"/>
    </source>
</evidence>
<organism evidence="2 3">
    <name type="scientific">Colletotrichum limetticola</name>
    <dbReference type="NCBI Taxonomy" id="1209924"/>
    <lineage>
        <taxon>Eukaryota</taxon>
        <taxon>Fungi</taxon>
        <taxon>Dikarya</taxon>
        <taxon>Ascomycota</taxon>
        <taxon>Pezizomycotina</taxon>
        <taxon>Sordariomycetes</taxon>
        <taxon>Hypocreomycetidae</taxon>
        <taxon>Glomerellales</taxon>
        <taxon>Glomerellaceae</taxon>
        <taxon>Colletotrichum</taxon>
        <taxon>Colletotrichum acutatum species complex</taxon>
    </lineage>
</organism>
<gene>
    <name evidence="2" type="ORF">CLIM01_14869</name>
</gene>
<dbReference type="Proteomes" id="UP001169217">
    <property type="component" value="Unassembled WGS sequence"/>
</dbReference>
<sequence length="112" mass="12707">MNIRDPITIASIRAMKSRRLKAHVDRAIEQGSNEHIRKLKNKSANQSKSGDLSVKTATTKDMEVLRQFAEDRENHTGDGAAVRIQTYRALAHDVRTSSMNMDRFTEIRGELL</sequence>
<comment type="caution">
    <text evidence="2">The sequence shown here is derived from an EMBL/GenBank/DDBJ whole genome shotgun (WGS) entry which is preliminary data.</text>
</comment>
<feature type="compositionally biased region" description="Polar residues" evidence="1">
    <location>
        <begin position="42"/>
        <end position="56"/>
    </location>
</feature>
<evidence type="ECO:0000256" key="1">
    <source>
        <dbReference type="SAM" id="MobiDB-lite"/>
    </source>
</evidence>
<evidence type="ECO:0000313" key="2">
    <source>
        <dbReference type="EMBL" id="KAK0367774.1"/>
    </source>
</evidence>
<feature type="compositionally biased region" description="Basic and acidic residues" evidence="1">
    <location>
        <begin position="27"/>
        <end position="36"/>
    </location>
</feature>
<proteinExistence type="predicted"/>
<dbReference type="EMBL" id="JARUPT010001097">
    <property type="protein sequence ID" value="KAK0367774.1"/>
    <property type="molecule type" value="Genomic_DNA"/>
</dbReference>
<name>A0ABQ9P8D8_9PEZI</name>